<accession>A0A5C3KNE6</accession>
<evidence type="ECO:0000313" key="4">
    <source>
        <dbReference type="Proteomes" id="UP000307440"/>
    </source>
</evidence>
<dbReference type="InterPro" id="IPR056884">
    <property type="entry name" value="NPHP3-like_N"/>
</dbReference>
<evidence type="ECO:0000256" key="1">
    <source>
        <dbReference type="ARBA" id="ARBA00022737"/>
    </source>
</evidence>
<reference evidence="3 4" key="1">
    <citation type="journal article" date="2019" name="Nat. Ecol. Evol.">
        <title>Megaphylogeny resolves global patterns of mushroom evolution.</title>
        <authorList>
            <person name="Varga T."/>
            <person name="Krizsan K."/>
            <person name="Foldi C."/>
            <person name="Dima B."/>
            <person name="Sanchez-Garcia M."/>
            <person name="Sanchez-Ramirez S."/>
            <person name="Szollosi G.J."/>
            <person name="Szarkandi J.G."/>
            <person name="Papp V."/>
            <person name="Albert L."/>
            <person name="Andreopoulos W."/>
            <person name="Angelini C."/>
            <person name="Antonin V."/>
            <person name="Barry K.W."/>
            <person name="Bougher N.L."/>
            <person name="Buchanan P."/>
            <person name="Buyck B."/>
            <person name="Bense V."/>
            <person name="Catcheside P."/>
            <person name="Chovatia M."/>
            <person name="Cooper J."/>
            <person name="Damon W."/>
            <person name="Desjardin D."/>
            <person name="Finy P."/>
            <person name="Geml J."/>
            <person name="Haridas S."/>
            <person name="Hughes K."/>
            <person name="Justo A."/>
            <person name="Karasinski D."/>
            <person name="Kautmanova I."/>
            <person name="Kiss B."/>
            <person name="Kocsube S."/>
            <person name="Kotiranta H."/>
            <person name="LaButti K.M."/>
            <person name="Lechner B.E."/>
            <person name="Liimatainen K."/>
            <person name="Lipzen A."/>
            <person name="Lukacs Z."/>
            <person name="Mihaltcheva S."/>
            <person name="Morgado L.N."/>
            <person name="Niskanen T."/>
            <person name="Noordeloos M.E."/>
            <person name="Ohm R.A."/>
            <person name="Ortiz-Santana B."/>
            <person name="Ovrebo C."/>
            <person name="Racz N."/>
            <person name="Riley R."/>
            <person name="Savchenko A."/>
            <person name="Shiryaev A."/>
            <person name="Soop K."/>
            <person name="Spirin V."/>
            <person name="Szebenyi C."/>
            <person name="Tomsovsky M."/>
            <person name="Tulloss R.E."/>
            <person name="Uehling J."/>
            <person name="Grigoriev I.V."/>
            <person name="Vagvolgyi C."/>
            <person name="Papp T."/>
            <person name="Martin F.M."/>
            <person name="Miettinen O."/>
            <person name="Hibbett D.S."/>
            <person name="Nagy L.G."/>
        </authorList>
    </citation>
    <scope>NUCLEOTIDE SEQUENCE [LARGE SCALE GENOMIC DNA]</scope>
    <source>
        <strain evidence="3 4">CBS 121175</strain>
    </source>
</reference>
<feature type="domain" description="Nephrocystin 3-like N-terminal" evidence="2">
    <location>
        <begin position="54"/>
        <end position="193"/>
    </location>
</feature>
<sequence>MPVFTVLICRQRNELSTRTTFTVPALLTSRLFYRGPHRSRWSLLPREHESCWFQVLLVPGPAGSGKSALAHTICERLNKKGLLVCSIFFDNAGQQPTAEDFTTALILGLSSINDSIKEAIAEIVVENRTLASASALRQLKDIILPILPKLPTNRTFVVGIDALDEQPNPSTLQLLQDHVPQLPSTFRFILTTRPTRQVMQHLENRPHIISFPHRLVGDNSNTDVKTYITFRLSKTNYSDTISHGLLVAFIAKSEGLFLWAETVLNHIDNAFNHAAELSDIIAGASSYWTEAETAVVKLERL</sequence>
<evidence type="ECO:0000259" key="2">
    <source>
        <dbReference type="Pfam" id="PF24883"/>
    </source>
</evidence>
<gene>
    <name evidence="3" type="ORF">FA15DRAFT_707060</name>
</gene>
<proteinExistence type="predicted"/>
<protein>
    <recommendedName>
        <fullName evidence="2">Nephrocystin 3-like N-terminal domain-containing protein</fullName>
    </recommendedName>
</protein>
<feature type="non-terminal residue" evidence="3">
    <location>
        <position position="301"/>
    </location>
</feature>
<dbReference type="PANTHER" id="PTHR10039">
    <property type="entry name" value="AMELOGENIN"/>
    <property type="match status" value="1"/>
</dbReference>
<name>A0A5C3KNE6_COPMA</name>
<dbReference type="Pfam" id="PF24883">
    <property type="entry name" value="NPHP3_N"/>
    <property type="match status" value="1"/>
</dbReference>
<dbReference type="AlphaFoldDB" id="A0A5C3KNE6"/>
<dbReference type="EMBL" id="ML210263">
    <property type="protein sequence ID" value="TFK21597.1"/>
    <property type="molecule type" value="Genomic_DNA"/>
</dbReference>
<dbReference type="STRING" id="230819.A0A5C3KNE6"/>
<keyword evidence="1" id="KW-0677">Repeat</keyword>
<keyword evidence="4" id="KW-1185">Reference proteome</keyword>
<dbReference type="SUPFAM" id="SSF52540">
    <property type="entry name" value="P-loop containing nucleoside triphosphate hydrolases"/>
    <property type="match status" value="1"/>
</dbReference>
<organism evidence="3 4">
    <name type="scientific">Coprinopsis marcescibilis</name>
    <name type="common">Agaric fungus</name>
    <name type="synonym">Psathyrella marcescibilis</name>
    <dbReference type="NCBI Taxonomy" id="230819"/>
    <lineage>
        <taxon>Eukaryota</taxon>
        <taxon>Fungi</taxon>
        <taxon>Dikarya</taxon>
        <taxon>Basidiomycota</taxon>
        <taxon>Agaricomycotina</taxon>
        <taxon>Agaricomycetes</taxon>
        <taxon>Agaricomycetidae</taxon>
        <taxon>Agaricales</taxon>
        <taxon>Agaricineae</taxon>
        <taxon>Psathyrellaceae</taxon>
        <taxon>Coprinopsis</taxon>
    </lineage>
</organism>
<dbReference type="Gene3D" id="3.40.50.300">
    <property type="entry name" value="P-loop containing nucleotide triphosphate hydrolases"/>
    <property type="match status" value="1"/>
</dbReference>
<dbReference type="Proteomes" id="UP000307440">
    <property type="component" value="Unassembled WGS sequence"/>
</dbReference>
<evidence type="ECO:0000313" key="3">
    <source>
        <dbReference type="EMBL" id="TFK21597.1"/>
    </source>
</evidence>
<dbReference type="OrthoDB" id="3038309at2759"/>
<dbReference type="PANTHER" id="PTHR10039:SF14">
    <property type="entry name" value="NACHT DOMAIN-CONTAINING PROTEIN"/>
    <property type="match status" value="1"/>
</dbReference>
<dbReference type="InterPro" id="IPR027417">
    <property type="entry name" value="P-loop_NTPase"/>
</dbReference>